<proteinExistence type="predicted"/>
<dbReference type="Proteomes" id="UP000249082">
    <property type="component" value="Unassembled WGS sequence"/>
</dbReference>
<gene>
    <name evidence="2" type="ORF">DI555_20345</name>
</gene>
<keyword evidence="1" id="KW-0812">Transmembrane</keyword>
<feature type="transmembrane region" description="Helical" evidence="1">
    <location>
        <begin position="294"/>
        <end position="316"/>
    </location>
</feature>
<feature type="transmembrane region" description="Helical" evidence="1">
    <location>
        <begin position="193"/>
        <end position="218"/>
    </location>
</feature>
<feature type="transmembrane region" description="Helical" evidence="1">
    <location>
        <begin position="254"/>
        <end position="274"/>
    </location>
</feature>
<dbReference type="GO" id="GO:0016020">
    <property type="term" value="C:membrane"/>
    <property type="evidence" value="ECO:0007669"/>
    <property type="project" value="InterPro"/>
</dbReference>
<organism evidence="2 3">
    <name type="scientific">Novosphingobium pentaromativorans</name>
    <dbReference type="NCBI Taxonomy" id="205844"/>
    <lineage>
        <taxon>Bacteria</taxon>
        <taxon>Pseudomonadati</taxon>
        <taxon>Pseudomonadota</taxon>
        <taxon>Alphaproteobacteria</taxon>
        <taxon>Sphingomonadales</taxon>
        <taxon>Sphingomonadaceae</taxon>
        <taxon>Novosphingobium</taxon>
    </lineage>
</organism>
<keyword evidence="2" id="KW-0131">Cell cycle</keyword>
<accession>A0A2W5NFI1</accession>
<comment type="caution">
    <text evidence="2">The sequence shown here is derived from an EMBL/GenBank/DDBJ whole genome shotgun (WGS) entry which is preliminary data.</text>
</comment>
<dbReference type="PANTHER" id="PTHR47755">
    <property type="entry name" value="CELL DIVISION PROTEIN FTSX"/>
    <property type="match status" value="1"/>
</dbReference>
<evidence type="ECO:0000313" key="3">
    <source>
        <dbReference type="Proteomes" id="UP000249082"/>
    </source>
</evidence>
<dbReference type="InterPro" id="IPR004513">
    <property type="entry name" value="FtsX"/>
</dbReference>
<reference evidence="2 3" key="1">
    <citation type="submission" date="2017-08" db="EMBL/GenBank/DDBJ databases">
        <title>Infants hospitalized years apart are colonized by the same room-sourced microbial strains.</title>
        <authorList>
            <person name="Brooks B."/>
            <person name="Olm M.R."/>
            <person name="Firek B.A."/>
            <person name="Baker R."/>
            <person name="Thomas B.C."/>
            <person name="Morowitz M.J."/>
            <person name="Banfield J.F."/>
        </authorList>
    </citation>
    <scope>NUCLEOTIDE SEQUENCE [LARGE SCALE GENOMIC DNA]</scope>
    <source>
        <strain evidence="2">S2_005_002_R2_33</strain>
    </source>
</reference>
<dbReference type="PANTHER" id="PTHR47755:SF1">
    <property type="entry name" value="CELL DIVISION PROTEIN FTSX"/>
    <property type="match status" value="1"/>
</dbReference>
<name>A0A2W5NFI1_9SPHN</name>
<dbReference type="AlphaFoldDB" id="A0A2W5NFI1"/>
<keyword evidence="1" id="KW-1133">Transmembrane helix</keyword>
<keyword evidence="2" id="KW-0132">Cell division</keyword>
<dbReference type="GO" id="GO:0051301">
    <property type="term" value="P:cell division"/>
    <property type="evidence" value="ECO:0007669"/>
    <property type="project" value="UniProtKB-KW"/>
</dbReference>
<feature type="transmembrane region" description="Helical" evidence="1">
    <location>
        <begin position="43"/>
        <end position="62"/>
    </location>
</feature>
<sequence length="324" mass="33942">MSERDDTAPARPRFSWLRFGWRRLGVRGAELIPQTRMSGPMPWVIAIMVAMTAIALAAGLALGNAISSARAEIEGGVTVQVIEPRDDVRNRETKAAVEAIKRLPDIAGLREVPQSELDALIEPWLGIGISDAGANGAGSGAVIPVPSLIDVRLKGPATAPRLVAIEKALAKAAPSAKVDAQSTWLRPVFDAMVSLQVLSISLVVLLAAALAAAVLLAARSALGANRDVIEIVHLLGGTDTQVAQVFQRSIGYDAAGGGTVGLALAMVVILSLGRRFADLGAGLVDSGALVWTDWFLLALVPLLSTLLAMLTARLTVLHALRKML</sequence>
<evidence type="ECO:0000256" key="1">
    <source>
        <dbReference type="SAM" id="Phobius"/>
    </source>
</evidence>
<protein>
    <submittedName>
        <fullName evidence="2">Cell division protein</fullName>
    </submittedName>
</protein>
<evidence type="ECO:0000313" key="2">
    <source>
        <dbReference type="EMBL" id="PZQ51904.1"/>
    </source>
</evidence>
<keyword evidence="1" id="KW-0472">Membrane</keyword>
<dbReference type="EMBL" id="QFPX01000023">
    <property type="protein sequence ID" value="PZQ51904.1"/>
    <property type="molecule type" value="Genomic_DNA"/>
</dbReference>
<dbReference type="GO" id="GO:0032153">
    <property type="term" value="C:cell division site"/>
    <property type="evidence" value="ECO:0007669"/>
    <property type="project" value="TreeGrafter"/>
</dbReference>